<gene>
    <name evidence="1" type="ORF">ASPCADRAFT_210224</name>
</gene>
<reference evidence="2" key="1">
    <citation type="journal article" date="2017" name="Genome Biol.">
        <title>Comparative genomics reveals high biological diversity and specific adaptations in the industrially and medically important fungal genus Aspergillus.</title>
        <authorList>
            <person name="de Vries R.P."/>
            <person name="Riley R."/>
            <person name="Wiebenga A."/>
            <person name="Aguilar-Osorio G."/>
            <person name="Amillis S."/>
            <person name="Uchima C.A."/>
            <person name="Anderluh G."/>
            <person name="Asadollahi M."/>
            <person name="Askin M."/>
            <person name="Barry K."/>
            <person name="Battaglia E."/>
            <person name="Bayram O."/>
            <person name="Benocci T."/>
            <person name="Braus-Stromeyer S.A."/>
            <person name="Caldana C."/>
            <person name="Canovas D."/>
            <person name="Cerqueira G.C."/>
            <person name="Chen F."/>
            <person name="Chen W."/>
            <person name="Choi C."/>
            <person name="Clum A."/>
            <person name="Dos Santos R.A."/>
            <person name="Damasio A.R."/>
            <person name="Diallinas G."/>
            <person name="Emri T."/>
            <person name="Fekete E."/>
            <person name="Flipphi M."/>
            <person name="Freyberg S."/>
            <person name="Gallo A."/>
            <person name="Gournas C."/>
            <person name="Habgood R."/>
            <person name="Hainaut M."/>
            <person name="Harispe M.L."/>
            <person name="Henrissat B."/>
            <person name="Hilden K.S."/>
            <person name="Hope R."/>
            <person name="Hossain A."/>
            <person name="Karabika E."/>
            <person name="Karaffa L."/>
            <person name="Karanyi Z."/>
            <person name="Krasevec N."/>
            <person name="Kuo A."/>
            <person name="Kusch H."/>
            <person name="LaButti K."/>
            <person name="Lagendijk E.L."/>
            <person name="Lapidus A."/>
            <person name="Levasseur A."/>
            <person name="Lindquist E."/>
            <person name="Lipzen A."/>
            <person name="Logrieco A.F."/>
            <person name="MacCabe A."/>
            <person name="Maekelae M.R."/>
            <person name="Malavazi I."/>
            <person name="Melin P."/>
            <person name="Meyer V."/>
            <person name="Mielnichuk N."/>
            <person name="Miskei M."/>
            <person name="Molnar A.P."/>
            <person name="Mule G."/>
            <person name="Ngan C.Y."/>
            <person name="Orejas M."/>
            <person name="Orosz E."/>
            <person name="Ouedraogo J.P."/>
            <person name="Overkamp K.M."/>
            <person name="Park H.-S."/>
            <person name="Perrone G."/>
            <person name="Piumi F."/>
            <person name="Punt P.J."/>
            <person name="Ram A.F."/>
            <person name="Ramon A."/>
            <person name="Rauscher S."/>
            <person name="Record E."/>
            <person name="Riano-Pachon D.M."/>
            <person name="Robert V."/>
            <person name="Roehrig J."/>
            <person name="Ruller R."/>
            <person name="Salamov A."/>
            <person name="Salih N.S."/>
            <person name="Samson R.A."/>
            <person name="Sandor E."/>
            <person name="Sanguinetti M."/>
            <person name="Schuetze T."/>
            <person name="Sepcic K."/>
            <person name="Shelest E."/>
            <person name="Sherlock G."/>
            <person name="Sophianopoulou V."/>
            <person name="Squina F.M."/>
            <person name="Sun H."/>
            <person name="Susca A."/>
            <person name="Todd R.B."/>
            <person name="Tsang A."/>
            <person name="Unkles S.E."/>
            <person name="van de Wiele N."/>
            <person name="van Rossen-Uffink D."/>
            <person name="Oliveira J.V."/>
            <person name="Vesth T.C."/>
            <person name="Visser J."/>
            <person name="Yu J.-H."/>
            <person name="Zhou M."/>
            <person name="Andersen M.R."/>
            <person name="Archer D.B."/>
            <person name="Baker S.E."/>
            <person name="Benoit I."/>
            <person name="Brakhage A.A."/>
            <person name="Braus G.H."/>
            <person name="Fischer R."/>
            <person name="Frisvad J.C."/>
            <person name="Goldman G.H."/>
            <person name="Houbraken J."/>
            <person name="Oakley B."/>
            <person name="Pocsi I."/>
            <person name="Scazzocchio C."/>
            <person name="Seiboth B."/>
            <person name="vanKuyk P.A."/>
            <person name="Wortman J."/>
            <person name="Dyer P.S."/>
            <person name="Grigoriev I.V."/>
        </authorList>
    </citation>
    <scope>NUCLEOTIDE SEQUENCE [LARGE SCALE GENOMIC DNA]</scope>
    <source>
        <strain evidence="2">ITEM 5010</strain>
    </source>
</reference>
<organism evidence="1 2">
    <name type="scientific">Aspergillus carbonarius (strain ITEM 5010)</name>
    <dbReference type="NCBI Taxonomy" id="602072"/>
    <lineage>
        <taxon>Eukaryota</taxon>
        <taxon>Fungi</taxon>
        <taxon>Dikarya</taxon>
        <taxon>Ascomycota</taxon>
        <taxon>Pezizomycotina</taxon>
        <taxon>Eurotiomycetes</taxon>
        <taxon>Eurotiomycetidae</taxon>
        <taxon>Eurotiales</taxon>
        <taxon>Aspergillaceae</taxon>
        <taxon>Aspergillus</taxon>
        <taxon>Aspergillus subgen. Circumdati</taxon>
    </lineage>
</organism>
<accession>A0A1R3RCZ2</accession>
<dbReference type="EMBL" id="KV907507">
    <property type="protein sequence ID" value="OOF92356.1"/>
    <property type="molecule type" value="Genomic_DNA"/>
</dbReference>
<evidence type="ECO:0000313" key="2">
    <source>
        <dbReference type="Proteomes" id="UP000188318"/>
    </source>
</evidence>
<dbReference type="Proteomes" id="UP000188318">
    <property type="component" value="Unassembled WGS sequence"/>
</dbReference>
<dbReference type="VEuPathDB" id="FungiDB:ASPCADRAFT_210224"/>
<protein>
    <submittedName>
        <fullName evidence="1">Uncharacterized protein</fullName>
    </submittedName>
</protein>
<sequence>MECNDDTATYLHSSWYGVQGAEIKASHVINSSITTLSRPAGGNWLGPQSPWRLCR</sequence>
<proteinExistence type="predicted"/>
<dbReference type="AlphaFoldDB" id="A0A1R3RCZ2"/>
<evidence type="ECO:0000313" key="1">
    <source>
        <dbReference type="EMBL" id="OOF92356.1"/>
    </source>
</evidence>
<keyword evidence="2" id="KW-1185">Reference proteome</keyword>
<name>A0A1R3RCZ2_ASPC5</name>